<organism evidence="1 2">
    <name type="scientific">Candidatus Hepatoplasma crinochetorum</name>
    <dbReference type="NCBI Taxonomy" id="295596"/>
    <lineage>
        <taxon>Bacteria</taxon>
        <taxon>Bacillati</taxon>
        <taxon>Mycoplasmatota</taxon>
        <taxon>Mollicutes</taxon>
        <taxon>Candidatus Hepatoplasmataceae</taxon>
        <taxon>Candidatus Hepatoplasma</taxon>
    </lineage>
</organism>
<dbReference type="AlphaFoldDB" id="A0A0G7ZN59"/>
<keyword evidence="2" id="KW-1185">Reference proteome</keyword>
<evidence type="ECO:0008006" key="3">
    <source>
        <dbReference type="Google" id="ProtNLM"/>
    </source>
</evidence>
<reference evidence="2" key="1">
    <citation type="submission" date="2015-05" db="EMBL/GenBank/DDBJ databases">
        <authorList>
            <person name="Collingro A."/>
        </authorList>
    </citation>
    <scope>NUCLEOTIDE SEQUENCE [LARGE SCALE GENOMIC DNA]</scope>
    <source>
        <strain evidence="2">Ps</strain>
    </source>
</reference>
<protein>
    <recommendedName>
        <fullName evidence="3">DUF3800 domain-containing protein</fullName>
    </recommendedName>
</protein>
<sequence length="251" mass="31338">MKYYIGIDESGITNNHLQKVYKSKSKKNFTKNETLNFITLVLINKSTFDYLNFKIKQFKIRYFKTEKFVFHSYEFFNFKLKYDKNYQIYIHKFLNLLELQNFKIYQIKIDIISLYNKYQEKTIDPYFNSIRFLFNKLLIDNFFFNSQIFIETRGQYLDNNLLNLFKLNFKSFNQFTLFQKNINFIDKKNKEYYVIIEIADLISYLERWFNFHQKPFMKKNFYIDQIYFNNYLIKSDYYRLKMNNYFLFKIN</sequence>
<evidence type="ECO:0000313" key="1">
    <source>
        <dbReference type="EMBL" id="CRX37056.1"/>
    </source>
</evidence>
<evidence type="ECO:0000313" key="2">
    <source>
        <dbReference type="Proteomes" id="UP000242141"/>
    </source>
</evidence>
<accession>A0A0G7ZN59</accession>
<name>A0A0G7ZN59_9MOLU</name>
<dbReference type="EMBL" id="CWGI01000001">
    <property type="protein sequence ID" value="CRX37056.1"/>
    <property type="molecule type" value="Genomic_DNA"/>
</dbReference>
<proteinExistence type="predicted"/>
<dbReference type="Proteomes" id="UP000242141">
    <property type="component" value="Unassembled WGS sequence"/>
</dbReference>
<gene>
    <name evidence="1" type="ORF">HEPPS_02600</name>
</gene>